<dbReference type="InterPro" id="IPR002893">
    <property type="entry name" value="Znf_MYND"/>
</dbReference>
<dbReference type="EMBL" id="CAKKNE010000003">
    <property type="protein sequence ID" value="CAH0370493.1"/>
    <property type="molecule type" value="Genomic_DNA"/>
</dbReference>
<name>A0A8J2SD92_9STRA</name>
<dbReference type="InterPro" id="IPR015310">
    <property type="entry name" value="AHSA1-like_N"/>
</dbReference>
<dbReference type="Pfam" id="PF09229">
    <property type="entry name" value="Aha1_N"/>
    <property type="match status" value="1"/>
</dbReference>
<dbReference type="GO" id="GO:0001671">
    <property type="term" value="F:ATPase activator activity"/>
    <property type="evidence" value="ECO:0007669"/>
    <property type="project" value="InterPro"/>
</dbReference>
<dbReference type="Gene3D" id="6.10.140.2220">
    <property type="match status" value="1"/>
</dbReference>
<feature type="domain" description="MYND-type" evidence="7">
    <location>
        <begin position="39"/>
        <end position="77"/>
    </location>
</feature>
<dbReference type="GO" id="GO:0051087">
    <property type="term" value="F:protein-folding chaperone binding"/>
    <property type="evidence" value="ECO:0007669"/>
    <property type="project" value="InterPro"/>
</dbReference>
<dbReference type="OrthoDB" id="341421at2759"/>
<dbReference type="Pfam" id="PF01753">
    <property type="entry name" value="zf-MYND"/>
    <property type="match status" value="1"/>
</dbReference>
<reference evidence="8" key="1">
    <citation type="submission" date="2021-11" db="EMBL/GenBank/DDBJ databases">
        <authorList>
            <consortium name="Genoscope - CEA"/>
            <person name="William W."/>
        </authorList>
    </citation>
    <scope>NUCLEOTIDE SEQUENCE</scope>
</reference>
<evidence type="ECO:0000256" key="1">
    <source>
        <dbReference type="ARBA" id="ARBA00006817"/>
    </source>
</evidence>
<gene>
    <name evidence="8" type="ORF">PECAL_3P03870</name>
</gene>
<evidence type="ECO:0000256" key="6">
    <source>
        <dbReference type="SAM" id="MobiDB-lite"/>
    </source>
</evidence>
<evidence type="ECO:0000313" key="8">
    <source>
        <dbReference type="EMBL" id="CAH0370493.1"/>
    </source>
</evidence>
<dbReference type="PROSITE" id="PS50865">
    <property type="entry name" value="ZF_MYND_2"/>
    <property type="match status" value="1"/>
</dbReference>
<keyword evidence="9" id="KW-1185">Reference proteome</keyword>
<evidence type="ECO:0000313" key="9">
    <source>
        <dbReference type="Proteomes" id="UP000789595"/>
    </source>
</evidence>
<comment type="similarity">
    <text evidence="1">Belongs to the AHA1 family.</text>
</comment>
<evidence type="ECO:0000256" key="4">
    <source>
        <dbReference type="ARBA" id="ARBA00022833"/>
    </source>
</evidence>
<dbReference type="InterPro" id="IPR036338">
    <property type="entry name" value="Aha1"/>
</dbReference>
<feature type="region of interest" description="Disordered" evidence="6">
    <location>
        <begin position="1"/>
        <end position="27"/>
    </location>
</feature>
<feature type="compositionally biased region" description="Basic and acidic residues" evidence="6">
    <location>
        <begin position="81"/>
        <end position="90"/>
    </location>
</feature>
<accession>A0A8J2SD92</accession>
<keyword evidence="4" id="KW-0862">Zinc</keyword>
<evidence type="ECO:0000256" key="3">
    <source>
        <dbReference type="ARBA" id="ARBA00022771"/>
    </source>
</evidence>
<feature type="compositionally biased region" description="Polar residues" evidence="6">
    <location>
        <begin position="125"/>
        <end position="141"/>
    </location>
</feature>
<evidence type="ECO:0000259" key="7">
    <source>
        <dbReference type="PROSITE" id="PS50865"/>
    </source>
</evidence>
<dbReference type="SUPFAM" id="SSF144232">
    <property type="entry name" value="HIT/MYND zinc finger-like"/>
    <property type="match status" value="1"/>
</dbReference>
<dbReference type="Gene3D" id="3.15.10.20">
    <property type="entry name" value="Activator of Hsp90 ATPase Aha1, N-terminal domain"/>
    <property type="match status" value="1"/>
</dbReference>
<dbReference type="SUPFAM" id="SSF103111">
    <property type="entry name" value="Activator of Hsp90 ATPase, Aha1"/>
    <property type="match status" value="1"/>
</dbReference>
<evidence type="ECO:0000256" key="5">
    <source>
        <dbReference type="PROSITE-ProRule" id="PRU00134"/>
    </source>
</evidence>
<dbReference type="SMART" id="SM01000">
    <property type="entry name" value="Aha1_N"/>
    <property type="match status" value="1"/>
</dbReference>
<organism evidence="8 9">
    <name type="scientific">Pelagomonas calceolata</name>
    <dbReference type="NCBI Taxonomy" id="35677"/>
    <lineage>
        <taxon>Eukaryota</taxon>
        <taxon>Sar</taxon>
        <taxon>Stramenopiles</taxon>
        <taxon>Ochrophyta</taxon>
        <taxon>Pelagophyceae</taxon>
        <taxon>Pelagomonadales</taxon>
        <taxon>Pelagomonadaceae</taxon>
        <taxon>Pelagomonas</taxon>
    </lineage>
</organism>
<sequence>MPVDYSKFDAIEDSDEEKDTKDDKKIKKAASTPIKHVKCANCGDTEAVLKACQRCKKVAYCGARCQRDDWRFHKRVCCPPKDAKKKEPPTKPKPPKKTTPAKVESSDDDDDEPLTWYKHRETKLPDSNVQHVKLPSTPSEESLNRKDSAGSAWNAAGTWEERDALPKVRERIETVVKRVPDRDFGSGVISVDRVKSVTGDASVGVIRGKARQFLDVKIEVAFRVRVGGDDQAYKGTLTLKDYSADAATEPVDVEVKFSDAARVPAHVCDAVRGALGHTGAVEAGATGTFARDVVGALAAELLPGLKDL</sequence>
<dbReference type="AlphaFoldDB" id="A0A8J2SD92"/>
<keyword evidence="3 5" id="KW-0863">Zinc-finger</keyword>
<comment type="caution">
    <text evidence="8">The sequence shown here is derived from an EMBL/GenBank/DDBJ whole genome shotgun (WGS) entry which is preliminary data.</text>
</comment>
<dbReference type="PANTHER" id="PTHR13009:SF22">
    <property type="entry name" value="LD43819P"/>
    <property type="match status" value="1"/>
</dbReference>
<protein>
    <recommendedName>
        <fullName evidence="7">MYND-type domain-containing protein</fullName>
    </recommendedName>
</protein>
<dbReference type="GO" id="GO:0006457">
    <property type="term" value="P:protein folding"/>
    <property type="evidence" value="ECO:0007669"/>
    <property type="project" value="TreeGrafter"/>
</dbReference>
<dbReference type="Proteomes" id="UP000789595">
    <property type="component" value="Unassembled WGS sequence"/>
</dbReference>
<evidence type="ECO:0000256" key="2">
    <source>
        <dbReference type="ARBA" id="ARBA00022723"/>
    </source>
</evidence>
<dbReference type="GO" id="GO:0005829">
    <property type="term" value="C:cytosol"/>
    <property type="evidence" value="ECO:0007669"/>
    <property type="project" value="TreeGrafter"/>
</dbReference>
<proteinExistence type="inferred from homology"/>
<feature type="compositionally biased region" description="Basic and acidic residues" evidence="6">
    <location>
        <begin position="1"/>
        <end position="10"/>
    </location>
</feature>
<feature type="region of interest" description="Disordered" evidence="6">
    <location>
        <begin position="81"/>
        <end position="157"/>
    </location>
</feature>
<dbReference type="PANTHER" id="PTHR13009">
    <property type="entry name" value="HEAT SHOCK PROTEIN 90 HSP90 CO-CHAPERONE AHA-1"/>
    <property type="match status" value="1"/>
</dbReference>
<dbReference type="GO" id="GO:0008270">
    <property type="term" value="F:zinc ion binding"/>
    <property type="evidence" value="ECO:0007669"/>
    <property type="project" value="UniProtKB-KW"/>
</dbReference>
<keyword evidence="2" id="KW-0479">Metal-binding</keyword>